<dbReference type="InterPro" id="IPR000835">
    <property type="entry name" value="HTH_MarR-typ"/>
</dbReference>
<dbReference type="KEGG" id="cai:Caci_5295"/>
<dbReference type="eggNOG" id="COG1846">
    <property type="taxonomic scope" value="Bacteria"/>
</dbReference>
<dbReference type="STRING" id="479433.Caci_5295"/>
<gene>
    <name evidence="2" type="ordered locus">Caci_5295</name>
</gene>
<dbReference type="Pfam" id="PF12802">
    <property type="entry name" value="MarR_2"/>
    <property type="match status" value="1"/>
</dbReference>
<dbReference type="OrthoDB" id="9804055at2"/>
<name>C7Q7Y7_CATAD</name>
<dbReference type="AlphaFoldDB" id="C7Q7Y7"/>
<evidence type="ECO:0000259" key="1">
    <source>
        <dbReference type="PROSITE" id="PS50995"/>
    </source>
</evidence>
<dbReference type="Gene3D" id="1.10.10.10">
    <property type="entry name" value="Winged helix-like DNA-binding domain superfamily/Winged helix DNA-binding domain"/>
    <property type="match status" value="1"/>
</dbReference>
<dbReference type="HOGENOM" id="CLU_1591591_0_0_11"/>
<organism evidence="2 3">
    <name type="scientific">Catenulispora acidiphila (strain DSM 44928 / JCM 14897 / NBRC 102108 / NRRL B-24433 / ID139908)</name>
    <dbReference type="NCBI Taxonomy" id="479433"/>
    <lineage>
        <taxon>Bacteria</taxon>
        <taxon>Bacillati</taxon>
        <taxon>Actinomycetota</taxon>
        <taxon>Actinomycetes</taxon>
        <taxon>Catenulisporales</taxon>
        <taxon>Catenulisporaceae</taxon>
        <taxon>Catenulispora</taxon>
    </lineage>
</organism>
<accession>C7Q7Y7</accession>
<dbReference type="PANTHER" id="PTHR33164:SF103">
    <property type="entry name" value="REGULATORY PROTEIN MARR"/>
    <property type="match status" value="1"/>
</dbReference>
<dbReference type="InterPro" id="IPR036388">
    <property type="entry name" value="WH-like_DNA-bd_sf"/>
</dbReference>
<proteinExistence type="predicted"/>
<dbReference type="InParanoid" id="C7Q7Y7"/>
<dbReference type="InterPro" id="IPR036390">
    <property type="entry name" value="WH_DNA-bd_sf"/>
</dbReference>
<protein>
    <submittedName>
        <fullName evidence="2">Transcriptional regulator, MarR family</fullName>
    </submittedName>
</protein>
<evidence type="ECO:0000313" key="3">
    <source>
        <dbReference type="Proteomes" id="UP000000851"/>
    </source>
</evidence>
<reference evidence="2 3" key="1">
    <citation type="journal article" date="2009" name="Stand. Genomic Sci.">
        <title>Complete genome sequence of Catenulispora acidiphila type strain (ID 139908).</title>
        <authorList>
            <person name="Copeland A."/>
            <person name="Lapidus A."/>
            <person name="Glavina Del Rio T."/>
            <person name="Nolan M."/>
            <person name="Lucas S."/>
            <person name="Chen F."/>
            <person name="Tice H."/>
            <person name="Cheng J.F."/>
            <person name="Bruce D."/>
            <person name="Goodwin L."/>
            <person name="Pitluck S."/>
            <person name="Mikhailova N."/>
            <person name="Pati A."/>
            <person name="Ivanova N."/>
            <person name="Mavromatis K."/>
            <person name="Chen A."/>
            <person name="Palaniappan K."/>
            <person name="Chain P."/>
            <person name="Land M."/>
            <person name="Hauser L."/>
            <person name="Chang Y.J."/>
            <person name="Jeffries C.D."/>
            <person name="Chertkov O."/>
            <person name="Brettin T."/>
            <person name="Detter J.C."/>
            <person name="Han C."/>
            <person name="Ali Z."/>
            <person name="Tindall B.J."/>
            <person name="Goker M."/>
            <person name="Bristow J."/>
            <person name="Eisen J.A."/>
            <person name="Markowitz V."/>
            <person name="Hugenholtz P."/>
            <person name="Kyrpides N.C."/>
            <person name="Klenk H.P."/>
        </authorList>
    </citation>
    <scope>NUCLEOTIDE SEQUENCE [LARGE SCALE GENOMIC DNA]</scope>
    <source>
        <strain evidence="3">DSM 44928 / JCM 14897 / NBRC 102108 / NRRL B-24433 / ID139908</strain>
    </source>
</reference>
<dbReference type="PROSITE" id="PS50995">
    <property type="entry name" value="HTH_MARR_2"/>
    <property type="match status" value="1"/>
</dbReference>
<dbReference type="PANTHER" id="PTHR33164">
    <property type="entry name" value="TRANSCRIPTIONAL REGULATOR, MARR FAMILY"/>
    <property type="match status" value="1"/>
</dbReference>
<sequence length="167" mass="17823">MSESNQLSGLPAERVVDAVQVLVRLRRSLERVETGLSLPQYQLLSMVREGGERSARLADRLAVRKPTLTAAADALVAAGLLEREADPGDRRVVRVRITEAGLAAVRSAEEQLAAALAPLFGEAASQLTGGGEALLDCFDALGGALDRRFAEHRARHMAAQAEAARDE</sequence>
<dbReference type="SUPFAM" id="SSF46785">
    <property type="entry name" value="Winged helix' DNA-binding domain"/>
    <property type="match status" value="1"/>
</dbReference>
<dbReference type="PRINTS" id="PR00598">
    <property type="entry name" value="HTHMARR"/>
</dbReference>
<dbReference type="Proteomes" id="UP000000851">
    <property type="component" value="Chromosome"/>
</dbReference>
<dbReference type="InterPro" id="IPR039422">
    <property type="entry name" value="MarR/SlyA-like"/>
</dbReference>
<feature type="domain" description="HTH marR-type" evidence="1">
    <location>
        <begin position="15"/>
        <end position="143"/>
    </location>
</feature>
<dbReference type="RefSeq" id="WP_015793883.1">
    <property type="nucleotide sequence ID" value="NC_013131.1"/>
</dbReference>
<evidence type="ECO:0000313" key="2">
    <source>
        <dbReference type="EMBL" id="ACU74154.1"/>
    </source>
</evidence>
<dbReference type="GO" id="GO:0006950">
    <property type="term" value="P:response to stress"/>
    <property type="evidence" value="ECO:0007669"/>
    <property type="project" value="TreeGrafter"/>
</dbReference>
<dbReference type="SMART" id="SM00347">
    <property type="entry name" value="HTH_MARR"/>
    <property type="match status" value="1"/>
</dbReference>
<keyword evidence="3" id="KW-1185">Reference proteome</keyword>
<dbReference type="GO" id="GO:0003700">
    <property type="term" value="F:DNA-binding transcription factor activity"/>
    <property type="evidence" value="ECO:0007669"/>
    <property type="project" value="InterPro"/>
</dbReference>
<dbReference type="EMBL" id="CP001700">
    <property type="protein sequence ID" value="ACU74154.1"/>
    <property type="molecule type" value="Genomic_DNA"/>
</dbReference>